<organism evidence="2 3">
    <name type="scientific">Takifugu bimaculatus</name>
    <dbReference type="NCBI Taxonomy" id="433685"/>
    <lineage>
        <taxon>Eukaryota</taxon>
        <taxon>Metazoa</taxon>
        <taxon>Chordata</taxon>
        <taxon>Craniata</taxon>
        <taxon>Vertebrata</taxon>
        <taxon>Euteleostomi</taxon>
        <taxon>Actinopterygii</taxon>
        <taxon>Neopterygii</taxon>
        <taxon>Teleostei</taxon>
        <taxon>Neoteleostei</taxon>
        <taxon>Acanthomorphata</taxon>
        <taxon>Eupercaria</taxon>
        <taxon>Tetraodontiformes</taxon>
        <taxon>Tetradontoidea</taxon>
        <taxon>Tetraodontidae</taxon>
        <taxon>Takifugu</taxon>
    </lineage>
</organism>
<evidence type="ECO:0000256" key="1">
    <source>
        <dbReference type="SAM" id="Phobius"/>
    </source>
</evidence>
<sequence length="164" mass="18480">MPVSIFYFLCFYLFLIFPSLWSLSFLASCLHTYKMEGNGEVPIQNSFVVLPAPYPLSSCRGDPGEPYHSSICKCTCTWTTAWACWDCELIYANLGETVTTQSRPPTPVVISPHQHNSQLEALKMCRKFQMMGGAVSYGKPYRACVKIKCMRMCCGCQGDLQMQI</sequence>
<reference evidence="2 3" key="1">
    <citation type="submission" date="2019-04" db="EMBL/GenBank/DDBJ databases">
        <title>The sequence and de novo assembly of Takifugu bimaculatus genome using PacBio and Hi-C technologies.</title>
        <authorList>
            <person name="Xu P."/>
            <person name="Liu B."/>
            <person name="Zhou Z."/>
        </authorList>
    </citation>
    <scope>NUCLEOTIDE SEQUENCE [LARGE SCALE GENOMIC DNA]</scope>
    <source>
        <strain evidence="2">TB-2018</strain>
        <tissue evidence="2">Muscle</tissue>
    </source>
</reference>
<dbReference type="AlphaFoldDB" id="A0A4Z2BTX1"/>
<accession>A0A4Z2BTX1</accession>
<feature type="transmembrane region" description="Helical" evidence="1">
    <location>
        <begin position="6"/>
        <end position="27"/>
    </location>
</feature>
<dbReference type="Proteomes" id="UP000516260">
    <property type="component" value="Chromosome 19"/>
</dbReference>
<keyword evidence="3" id="KW-1185">Reference proteome</keyword>
<keyword evidence="1" id="KW-0812">Transmembrane</keyword>
<gene>
    <name evidence="2" type="ORF">fugu_017927</name>
</gene>
<keyword evidence="1" id="KW-1133">Transmembrane helix</keyword>
<proteinExistence type="predicted"/>
<comment type="caution">
    <text evidence="2">The sequence shown here is derived from an EMBL/GenBank/DDBJ whole genome shotgun (WGS) entry which is preliminary data.</text>
</comment>
<evidence type="ECO:0000313" key="2">
    <source>
        <dbReference type="EMBL" id="TNM95168.1"/>
    </source>
</evidence>
<evidence type="ECO:0000313" key="3">
    <source>
        <dbReference type="Proteomes" id="UP000516260"/>
    </source>
</evidence>
<name>A0A4Z2BTX1_9TELE</name>
<protein>
    <submittedName>
        <fullName evidence="2">Uncharacterized protein</fullName>
    </submittedName>
</protein>
<dbReference type="EMBL" id="SWLE01000011">
    <property type="protein sequence ID" value="TNM95168.1"/>
    <property type="molecule type" value="Genomic_DNA"/>
</dbReference>
<keyword evidence="1" id="KW-0472">Membrane</keyword>